<organism evidence="4">
    <name type="scientific">marine sediment metagenome</name>
    <dbReference type="NCBI Taxonomy" id="412755"/>
    <lineage>
        <taxon>unclassified sequences</taxon>
        <taxon>metagenomes</taxon>
        <taxon>ecological metagenomes</taxon>
    </lineage>
</organism>
<sequence>MKRIYLDHNATTPLHPEVLEAMLPYYKEAFGNPSTIYSFGQETRKATDEARETVANLIGASPEEIIFTSGGTEADNLAL</sequence>
<dbReference type="InterPro" id="IPR000192">
    <property type="entry name" value="Aminotrans_V_dom"/>
</dbReference>
<name>X1PZ02_9ZZZZ</name>
<proteinExistence type="inferred from homology"/>
<dbReference type="AlphaFoldDB" id="X1PZ02"/>
<gene>
    <name evidence="4" type="ORF">S06H3_47703</name>
</gene>
<feature type="domain" description="Aminotransferase class V" evidence="3">
    <location>
        <begin position="4"/>
        <end position="78"/>
    </location>
</feature>
<dbReference type="EMBL" id="BARV01029983">
    <property type="protein sequence ID" value="GAI36194.1"/>
    <property type="molecule type" value="Genomic_DNA"/>
</dbReference>
<dbReference type="InterPro" id="IPR015421">
    <property type="entry name" value="PyrdxlP-dep_Trfase_major"/>
</dbReference>
<accession>X1PZ02</accession>
<dbReference type="Gene3D" id="3.40.640.10">
    <property type="entry name" value="Type I PLP-dependent aspartate aminotransferase-like (Major domain)"/>
    <property type="match status" value="1"/>
</dbReference>
<dbReference type="InterPro" id="IPR015424">
    <property type="entry name" value="PyrdxlP-dep_Trfase"/>
</dbReference>
<dbReference type="SUPFAM" id="SSF53383">
    <property type="entry name" value="PLP-dependent transferases"/>
    <property type="match status" value="1"/>
</dbReference>
<protein>
    <recommendedName>
        <fullName evidence="3">Aminotransferase class V domain-containing protein</fullName>
    </recommendedName>
</protein>
<comment type="similarity">
    <text evidence="2">Belongs to the class-V pyridoxal-phosphate-dependent aminotransferase family. NifS/IscS subfamily.</text>
</comment>
<comment type="cofactor">
    <cofactor evidence="1">
        <name>pyridoxal 5'-phosphate</name>
        <dbReference type="ChEBI" id="CHEBI:597326"/>
    </cofactor>
</comment>
<feature type="non-terminal residue" evidence="4">
    <location>
        <position position="79"/>
    </location>
</feature>
<evidence type="ECO:0000313" key="4">
    <source>
        <dbReference type="EMBL" id="GAI36194.1"/>
    </source>
</evidence>
<evidence type="ECO:0000259" key="3">
    <source>
        <dbReference type="Pfam" id="PF00266"/>
    </source>
</evidence>
<dbReference type="Pfam" id="PF00266">
    <property type="entry name" value="Aminotran_5"/>
    <property type="match status" value="1"/>
</dbReference>
<evidence type="ECO:0000256" key="2">
    <source>
        <dbReference type="ARBA" id="ARBA00006490"/>
    </source>
</evidence>
<dbReference type="InterPro" id="IPR015422">
    <property type="entry name" value="PyrdxlP-dep_Trfase_small"/>
</dbReference>
<dbReference type="PANTHER" id="PTHR11601">
    <property type="entry name" value="CYSTEINE DESULFURYLASE FAMILY MEMBER"/>
    <property type="match status" value="1"/>
</dbReference>
<evidence type="ECO:0000256" key="1">
    <source>
        <dbReference type="ARBA" id="ARBA00001933"/>
    </source>
</evidence>
<dbReference type="PANTHER" id="PTHR11601:SF34">
    <property type="entry name" value="CYSTEINE DESULFURASE"/>
    <property type="match status" value="1"/>
</dbReference>
<reference evidence="4" key="1">
    <citation type="journal article" date="2014" name="Front. Microbiol.">
        <title>High frequency of phylogenetically diverse reductive dehalogenase-homologous genes in deep subseafloor sedimentary metagenomes.</title>
        <authorList>
            <person name="Kawai M."/>
            <person name="Futagami T."/>
            <person name="Toyoda A."/>
            <person name="Takaki Y."/>
            <person name="Nishi S."/>
            <person name="Hori S."/>
            <person name="Arai W."/>
            <person name="Tsubouchi T."/>
            <person name="Morono Y."/>
            <person name="Uchiyama I."/>
            <person name="Ito T."/>
            <person name="Fujiyama A."/>
            <person name="Inagaki F."/>
            <person name="Takami H."/>
        </authorList>
    </citation>
    <scope>NUCLEOTIDE SEQUENCE</scope>
    <source>
        <strain evidence="4">Expedition CK06-06</strain>
    </source>
</reference>
<dbReference type="Gene3D" id="1.10.260.50">
    <property type="match status" value="1"/>
</dbReference>
<comment type="caution">
    <text evidence="4">The sequence shown here is derived from an EMBL/GenBank/DDBJ whole genome shotgun (WGS) entry which is preliminary data.</text>
</comment>
<dbReference type="Gene3D" id="3.90.1150.10">
    <property type="entry name" value="Aspartate Aminotransferase, domain 1"/>
    <property type="match status" value="1"/>
</dbReference>